<dbReference type="InterPro" id="IPR005904">
    <property type="entry name" value="Hxn_phspho_trans"/>
</dbReference>
<comment type="cofactor">
    <cofactor evidence="1">
        <name>Mg(2+)</name>
        <dbReference type="ChEBI" id="CHEBI:18420"/>
    </cofactor>
</comment>
<sequence>MNKNIKRILIEEEPLKKRIKEMGAEITRDYAGKDLLVIGILKGVAYFMTELTQAIDLPTQIDFIRVSSYGHGTNSSGEVKISFDTTKNISGKDVLLLDDIVDTGLTLQAVKELFLERNVKSIKIATMLDKKERRLVKMLPDYSGFIIPDEFVVGFGLDYDEDYRTLPYVGILKQEVYGK</sequence>
<dbReference type="EC" id="2.4.2.8" evidence="5"/>
<evidence type="ECO:0000256" key="8">
    <source>
        <dbReference type="ARBA" id="ARBA00022679"/>
    </source>
</evidence>
<evidence type="ECO:0000256" key="11">
    <source>
        <dbReference type="ARBA" id="ARBA00022741"/>
    </source>
</evidence>
<dbReference type="GO" id="GO:0004422">
    <property type="term" value="F:hypoxanthine phosphoribosyltransferase activity"/>
    <property type="evidence" value="ECO:0007669"/>
    <property type="project" value="InterPro"/>
</dbReference>
<dbReference type="GO" id="GO:0000287">
    <property type="term" value="F:magnesium ion binding"/>
    <property type="evidence" value="ECO:0007669"/>
    <property type="project" value="TreeGrafter"/>
</dbReference>
<comment type="similarity">
    <text evidence="4">Belongs to the purine/pyrimidine phosphoribosyltransferase family.</text>
</comment>
<gene>
    <name evidence="14" type="primary">hpt_10</name>
    <name evidence="14" type="ORF">SDC9_40092</name>
</gene>
<dbReference type="PANTHER" id="PTHR43340:SF1">
    <property type="entry name" value="HYPOXANTHINE PHOSPHORIBOSYLTRANSFERASE"/>
    <property type="match status" value="1"/>
</dbReference>
<evidence type="ECO:0000256" key="1">
    <source>
        <dbReference type="ARBA" id="ARBA00001946"/>
    </source>
</evidence>
<evidence type="ECO:0000256" key="2">
    <source>
        <dbReference type="ARBA" id="ARBA00004496"/>
    </source>
</evidence>
<evidence type="ECO:0000256" key="6">
    <source>
        <dbReference type="ARBA" id="ARBA00022490"/>
    </source>
</evidence>
<evidence type="ECO:0000256" key="12">
    <source>
        <dbReference type="ARBA" id="ARBA00022842"/>
    </source>
</evidence>
<protein>
    <recommendedName>
        <fullName evidence="5">hypoxanthine phosphoribosyltransferase</fullName>
        <ecNumber evidence="5">2.4.2.8</ecNumber>
    </recommendedName>
</protein>
<dbReference type="InterPro" id="IPR050408">
    <property type="entry name" value="HGPRT"/>
</dbReference>
<keyword evidence="6" id="KW-0963">Cytoplasm</keyword>
<dbReference type="PANTHER" id="PTHR43340">
    <property type="entry name" value="HYPOXANTHINE-GUANINE PHOSPHORIBOSYLTRANSFERASE"/>
    <property type="match status" value="1"/>
</dbReference>
<evidence type="ECO:0000256" key="7">
    <source>
        <dbReference type="ARBA" id="ARBA00022676"/>
    </source>
</evidence>
<organism evidence="14">
    <name type="scientific">bioreactor metagenome</name>
    <dbReference type="NCBI Taxonomy" id="1076179"/>
    <lineage>
        <taxon>unclassified sequences</taxon>
        <taxon>metagenomes</taxon>
        <taxon>ecological metagenomes</taxon>
    </lineage>
</organism>
<proteinExistence type="inferred from homology"/>
<keyword evidence="12" id="KW-0460">Magnesium</keyword>
<dbReference type="GO" id="GO:0046100">
    <property type="term" value="P:hypoxanthine metabolic process"/>
    <property type="evidence" value="ECO:0007669"/>
    <property type="project" value="TreeGrafter"/>
</dbReference>
<comment type="subcellular location">
    <subcellularLocation>
        <location evidence="2">Cytoplasm</location>
    </subcellularLocation>
</comment>
<dbReference type="NCBIfam" id="TIGR01203">
    <property type="entry name" value="HGPRTase"/>
    <property type="match status" value="1"/>
</dbReference>
<dbReference type="CDD" id="cd06223">
    <property type="entry name" value="PRTases_typeI"/>
    <property type="match status" value="1"/>
</dbReference>
<comment type="caution">
    <text evidence="14">The sequence shown here is derived from an EMBL/GenBank/DDBJ whole genome shotgun (WGS) entry which is preliminary data.</text>
</comment>
<keyword evidence="10" id="KW-0660">Purine salvage</keyword>
<keyword evidence="8 14" id="KW-0808">Transferase</keyword>
<dbReference type="EMBL" id="VSSQ01000409">
    <property type="protein sequence ID" value="MPL93944.1"/>
    <property type="molecule type" value="Genomic_DNA"/>
</dbReference>
<evidence type="ECO:0000256" key="5">
    <source>
        <dbReference type="ARBA" id="ARBA00011895"/>
    </source>
</evidence>
<dbReference type="InterPro" id="IPR029057">
    <property type="entry name" value="PRTase-like"/>
</dbReference>
<dbReference type="SUPFAM" id="SSF53271">
    <property type="entry name" value="PRTase-like"/>
    <property type="match status" value="1"/>
</dbReference>
<dbReference type="GO" id="GO:0005829">
    <property type="term" value="C:cytosol"/>
    <property type="evidence" value="ECO:0007669"/>
    <property type="project" value="TreeGrafter"/>
</dbReference>
<dbReference type="AlphaFoldDB" id="A0A644VRA0"/>
<feature type="domain" description="Phosphoribosyltransferase" evidence="13">
    <location>
        <begin position="13"/>
        <end position="159"/>
    </location>
</feature>
<keyword evidence="7 14" id="KW-0328">Glycosyltransferase</keyword>
<evidence type="ECO:0000313" key="14">
    <source>
        <dbReference type="EMBL" id="MPL93944.1"/>
    </source>
</evidence>
<reference evidence="14" key="1">
    <citation type="submission" date="2019-08" db="EMBL/GenBank/DDBJ databases">
        <authorList>
            <person name="Kucharzyk K."/>
            <person name="Murdoch R.W."/>
            <person name="Higgins S."/>
            <person name="Loffler F."/>
        </authorList>
    </citation>
    <scope>NUCLEOTIDE SEQUENCE</scope>
</reference>
<name>A0A644VRA0_9ZZZZ</name>
<evidence type="ECO:0000256" key="10">
    <source>
        <dbReference type="ARBA" id="ARBA00022726"/>
    </source>
</evidence>
<dbReference type="GO" id="GO:0006178">
    <property type="term" value="P:guanine salvage"/>
    <property type="evidence" value="ECO:0007669"/>
    <property type="project" value="TreeGrafter"/>
</dbReference>
<evidence type="ECO:0000259" key="13">
    <source>
        <dbReference type="Pfam" id="PF00156"/>
    </source>
</evidence>
<dbReference type="Gene3D" id="3.40.50.2020">
    <property type="match status" value="1"/>
</dbReference>
<dbReference type="FunFam" id="3.40.50.2020:FF:000006">
    <property type="entry name" value="Hypoxanthine phosphoribosyltransferase"/>
    <property type="match status" value="1"/>
</dbReference>
<comment type="pathway">
    <text evidence="3">Purine metabolism; IMP biosynthesis via salvage pathway; IMP from hypoxanthine: step 1/1.</text>
</comment>
<dbReference type="GO" id="GO:0032264">
    <property type="term" value="P:IMP salvage"/>
    <property type="evidence" value="ECO:0007669"/>
    <property type="project" value="TreeGrafter"/>
</dbReference>
<dbReference type="InterPro" id="IPR000836">
    <property type="entry name" value="PRTase_dom"/>
</dbReference>
<evidence type="ECO:0000256" key="3">
    <source>
        <dbReference type="ARBA" id="ARBA00004669"/>
    </source>
</evidence>
<evidence type="ECO:0000256" key="4">
    <source>
        <dbReference type="ARBA" id="ARBA00008391"/>
    </source>
</evidence>
<dbReference type="GO" id="GO:0006166">
    <property type="term" value="P:purine ribonucleoside salvage"/>
    <property type="evidence" value="ECO:0007669"/>
    <property type="project" value="UniProtKB-KW"/>
</dbReference>
<keyword evidence="11" id="KW-0547">Nucleotide-binding</keyword>
<accession>A0A644VRA0</accession>
<dbReference type="GO" id="GO:0032263">
    <property type="term" value="P:GMP salvage"/>
    <property type="evidence" value="ECO:0007669"/>
    <property type="project" value="TreeGrafter"/>
</dbReference>
<dbReference type="Pfam" id="PF00156">
    <property type="entry name" value="Pribosyltran"/>
    <property type="match status" value="1"/>
</dbReference>
<evidence type="ECO:0000256" key="9">
    <source>
        <dbReference type="ARBA" id="ARBA00022723"/>
    </source>
</evidence>
<keyword evidence="9" id="KW-0479">Metal-binding</keyword>
<dbReference type="GO" id="GO:0000166">
    <property type="term" value="F:nucleotide binding"/>
    <property type="evidence" value="ECO:0007669"/>
    <property type="project" value="UniProtKB-KW"/>
</dbReference>